<evidence type="ECO:0000256" key="1">
    <source>
        <dbReference type="SAM" id="Coils"/>
    </source>
</evidence>
<name>A0AAE9C0N6_9CAUD</name>
<keyword evidence="1" id="KW-0175">Coiled coil</keyword>
<proteinExistence type="predicted"/>
<dbReference type="EMBL" id="MZ997838">
    <property type="protein sequence ID" value="UCR81070.1"/>
    <property type="molecule type" value="Genomic_DNA"/>
</dbReference>
<organism evidence="3 4">
    <name type="scientific">Escherichia phage ULINTec2</name>
    <dbReference type="NCBI Taxonomy" id="2876728"/>
    <lineage>
        <taxon>Viruses</taxon>
        <taxon>Duplodnaviria</taxon>
        <taxon>Heunggongvirae</taxon>
        <taxon>Uroviricota</taxon>
        <taxon>Caudoviricetes</taxon>
        <taxon>Sarkviridae</taxon>
        <taxon>Guernseyvirinae</taxon>
        <taxon>Kagunavirus</taxon>
        <taxon>Kagunavirus ULINTec2</taxon>
    </lineage>
</organism>
<evidence type="ECO:0000313" key="3">
    <source>
        <dbReference type="EMBL" id="UCR81070.1"/>
    </source>
</evidence>
<accession>A0AAE9C0N6</accession>
<protein>
    <submittedName>
        <fullName evidence="3">Uncharacterized protein</fullName>
    </submittedName>
</protein>
<keyword evidence="4" id="KW-1185">Reference proteome</keyword>
<dbReference type="Proteomes" id="UP000827977">
    <property type="component" value="Segment"/>
</dbReference>
<feature type="coiled-coil region" evidence="1">
    <location>
        <begin position="4"/>
        <end position="38"/>
    </location>
</feature>
<evidence type="ECO:0000256" key="2">
    <source>
        <dbReference type="SAM" id="Phobius"/>
    </source>
</evidence>
<keyword evidence="2" id="KW-0472">Membrane</keyword>
<keyword evidence="2" id="KW-0812">Transmembrane</keyword>
<sequence>MEQIEQLKKNNKDLKKALDKINGKYSKATQELTAAKLEIAHLTRVRDILENAETLRSQRVRTNTTVSILIGVAVGMLVMWGIGYVGL</sequence>
<keyword evidence="2" id="KW-1133">Transmembrane helix</keyword>
<feature type="transmembrane region" description="Helical" evidence="2">
    <location>
        <begin position="66"/>
        <end position="86"/>
    </location>
</feature>
<evidence type="ECO:0000313" key="4">
    <source>
        <dbReference type="Proteomes" id="UP000827977"/>
    </source>
</evidence>
<reference evidence="3" key="1">
    <citation type="submission" date="2021-08" db="EMBL/GenBank/DDBJ databases">
        <title>In vitro characterization and in vivo efficacy assessment in Galleria mellonella larvae of newly isolated bacteriophages against Escherichia coli K1.</title>
        <authorList>
            <person name="Antoine C."/>
            <person name="Laforet F."/>
            <person name="Blasdel-Reuter B."/>
            <person name="Fall A."/>
            <person name="Duprez J.-N."/>
            <person name="Mainil J."/>
            <person name="Delcenserie V."/>
            <person name="Thiry D."/>
        </authorList>
    </citation>
    <scope>NUCLEOTIDE SEQUENCE</scope>
</reference>